<dbReference type="AlphaFoldDB" id="A0A0S3SKY9"/>
<proteinExistence type="predicted"/>
<keyword evidence="2" id="KW-1185">Reference proteome</keyword>
<dbReference type="Proteomes" id="UP000291084">
    <property type="component" value="Chromosome 7"/>
</dbReference>
<gene>
    <name evidence="1" type="primary">Vigan.07G244900</name>
    <name evidence="1" type="ORF">VIGAN_07244900</name>
</gene>
<dbReference type="EMBL" id="AP015040">
    <property type="protein sequence ID" value="BAT93481.1"/>
    <property type="molecule type" value="Genomic_DNA"/>
</dbReference>
<accession>A0A0S3SKY9</accession>
<sequence length="93" mass="10720">KIKNQGIHIWQQNAVQSDIKYWKNESALAGTWYAEVATPKTKFGGKSLRETEEFSLWSFSLRNSSLFTIFNSLSLSQHRLLQFSDSKDSSAFR</sequence>
<reference evidence="1 2" key="1">
    <citation type="journal article" date="2015" name="Sci. Rep.">
        <title>The power of single molecule real-time sequencing technology in the de novo assembly of a eukaryotic genome.</title>
        <authorList>
            <person name="Sakai H."/>
            <person name="Naito K."/>
            <person name="Ogiso-Tanaka E."/>
            <person name="Takahashi Y."/>
            <person name="Iseki K."/>
            <person name="Muto C."/>
            <person name="Satou K."/>
            <person name="Teruya K."/>
            <person name="Shiroma A."/>
            <person name="Shimoji M."/>
            <person name="Hirano T."/>
            <person name="Itoh T."/>
            <person name="Kaga A."/>
            <person name="Tomooka N."/>
        </authorList>
    </citation>
    <scope>NUCLEOTIDE SEQUENCE [LARGE SCALE GENOMIC DNA]</scope>
    <source>
        <strain evidence="2">cv. Shumari</strain>
    </source>
</reference>
<name>A0A0S3SKY9_PHAAN</name>
<organism evidence="1 2">
    <name type="scientific">Vigna angularis var. angularis</name>
    <dbReference type="NCBI Taxonomy" id="157739"/>
    <lineage>
        <taxon>Eukaryota</taxon>
        <taxon>Viridiplantae</taxon>
        <taxon>Streptophyta</taxon>
        <taxon>Embryophyta</taxon>
        <taxon>Tracheophyta</taxon>
        <taxon>Spermatophyta</taxon>
        <taxon>Magnoliopsida</taxon>
        <taxon>eudicotyledons</taxon>
        <taxon>Gunneridae</taxon>
        <taxon>Pentapetalae</taxon>
        <taxon>rosids</taxon>
        <taxon>fabids</taxon>
        <taxon>Fabales</taxon>
        <taxon>Fabaceae</taxon>
        <taxon>Papilionoideae</taxon>
        <taxon>50 kb inversion clade</taxon>
        <taxon>NPAAA clade</taxon>
        <taxon>indigoferoid/millettioid clade</taxon>
        <taxon>Phaseoleae</taxon>
        <taxon>Vigna</taxon>
    </lineage>
</organism>
<feature type="non-terminal residue" evidence="1">
    <location>
        <position position="1"/>
    </location>
</feature>
<evidence type="ECO:0000313" key="1">
    <source>
        <dbReference type="EMBL" id="BAT93481.1"/>
    </source>
</evidence>
<evidence type="ECO:0000313" key="2">
    <source>
        <dbReference type="Proteomes" id="UP000291084"/>
    </source>
</evidence>
<protein>
    <submittedName>
        <fullName evidence="1">Uncharacterized protein</fullName>
    </submittedName>
</protein>